<reference evidence="2 3" key="1">
    <citation type="submission" date="2020-08" db="EMBL/GenBank/DDBJ databases">
        <title>Genomic Encyclopedia of Type Strains, Phase IV (KMG-V): Genome sequencing to study the core and pangenomes of soil and plant-associated prokaryotes.</title>
        <authorList>
            <person name="Whitman W."/>
        </authorList>
    </citation>
    <scope>NUCLEOTIDE SEQUENCE [LARGE SCALE GENOMIC DNA]</scope>
    <source>
        <strain evidence="2 3">SLV-2362</strain>
    </source>
</reference>
<comment type="caution">
    <text evidence="2">The sequence shown here is derived from an EMBL/GenBank/DDBJ whole genome shotgun (WGS) entry which is preliminary data.</text>
</comment>
<evidence type="ECO:0000313" key="3">
    <source>
        <dbReference type="Proteomes" id="UP000578036"/>
    </source>
</evidence>
<dbReference type="Proteomes" id="UP000578036">
    <property type="component" value="Unassembled WGS sequence"/>
</dbReference>
<dbReference type="EMBL" id="JACHWF010000002">
    <property type="protein sequence ID" value="MBB3007861.1"/>
    <property type="molecule type" value="Genomic_DNA"/>
</dbReference>
<feature type="domain" description="DUF6036" evidence="1">
    <location>
        <begin position="11"/>
        <end position="131"/>
    </location>
</feature>
<organism evidence="2 3">
    <name type="scientific">Cupriavidus alkaliphilus</name>
    <dbReference type="NCBI Taxonomy" id="942866"/>
    <lineage>
        <taxon>Bacteria</taxon>
        <taxon>Pseudomonadati</taxon>
        <taxon>Pseudomonadota</taxon>
        <taxon>Betaproteobacteria</taxon>
        <taxon>Burkholderiales</taxon>
        <taxon>Burkholderiaceae</taxon>
        <taxon>Cupriavidus</taxon>
    </lineage>
</organism>
<evidence type="ECO:0000313" key="2">
    <source>
        <dbReference type="EMBL" id="MBB3007861.1"/>
    </source>
</evidence>
<proteinExistence type="predicted"/>
<dbReference type="RefSeq" id="WP_092315843.1">
    <property type="nucleotide sequence ID" value="NZ_FMAD01000011.1"/>
</dbReference>
<dbReference type="Pfam" id="PF19502">
    <property type="entry name" value="DUF6036"/>
    <property type="match status" value="1"/>
</dbReference>
<protein>
    <recommendedName>
        <fullName evidence="1">DUF6036 domain-containing protein</fullName>
    </recommendedName>
</protein>
<gene>
    <name evidence="2" type="ORF">FHX61_002509</name>
</gene>
<accession>A0A7W4YS80</accession>
<dbReference type="InterPro" id="IPR045792">
    <property type="entry name" value="DUF6036"/>
</dbReference>
<sequence length="188" mass="20699">MNRENLEHIIRAAADITNEYEFVVVGSQSILGPIPNPPAIFTMSAEADIYPLNAIDKADAIDAAIGEGSRFHETYGYYAQGVGPETACLPAGWQSRLQRIQTPGTNGRVGYCLDVVDLFMAKAVADRDKDRVFCMALIQHGYVSPLTAIARVEDMPIERAAQGRLRARIKRWTKALRDHGHAFAPDEA</sequence>
<keyword evidence="3" id="KW-1185">Reference proteome</keyword>
<evidence type="ECO:0000259" key="1">
    <source>
        <dbReference type="Pfam" id="PF19502"/>
    </source>
</evidence>
<name>A0A7W4YS80_9BURK</name>
<dbReference type="AlphaFoldDB" id="A0A7W4YS80"/>